<dbReference type="SMART" id="SM00355">
    <property type="entry name" value="ZnF_C2H2"/>
    <property type="match status" value="4"/>
</dbReference>
<keyword evidence="2" id="KW-0732">Signal</keyword>
<dbReference type="Proteomes" id="UP000604046">
    <property type="component" value="Unassembled WGS sequence"/>
</dbReference>
<dbReference type="AlphaFoldDB" id="A0A812J645"/>
<gene>
    <name evidence="4" type="ORF">SNAT2548_LOCUS5649</name>
</gene>
<reference evidence="4" key="1">
    <citation type="submission" date="2021-02" db="EMBL/GenBank/DDBJ databases">
        <authorList>
            <person name="Dougan E. K."/>
            <person name="Rhodes N."/>
            <person name="Thang M."/>
            <person name="Chan C."/>
        </authorList>
    </citation>
    <scope>NUCLEOTIDE SEQUENCE</scope>
</reference>
<feature type="domain" description="C2H2-type" evidence="3">
    <location>
        <begin position="158"/>
        <end position="179"/>
    </location>
</feature>
<comment type="caution">
    <text evidence="4">The sequence shown here is derived from an EMBL/GenBank/DDBJ whole genome shotgun (WGS) entry which is preliminary data.</text>
</comment>
<evidence type="ECO:0000259" key="3">
    <source>
        <dbReference type="PROSITE" id="PS00028"/>
    </source>
</evidence>
<dbReference type="GO" id="GO:0016567">
    <property type="term" value="P:protein ubiquitination"/>
    <property type="evidence" value="ECO:0007669"/>
    <property type="project" value="TreeGrafter"/>
</dbReference>
<dbReference type="GO" id="GO:0072344">
    <property type="term" value="P:rescue of stalled ribosome"/>
    <property type="evidence" value="ECO:0007669"/>
    <property type="project" value="InterPro"/>
</dbReference>
<dbReference type="EMBL" id="CAJNDS010000363">
    <property type="protein sequence ID" value="CAE7197835.1"/>
    <property type="molecule type" value="Genomic_DNA"/>
</dbReference>
<feature type="chain" id="PRO_5032697224" description="C2H2-type domain-containing protein" evidence="2">
    <location>
        <begin position="25"/>
        <end position="763"/>
    </location>
</feature>
<keyword evidence="5" id="KW-1185">Reference proteome</keyword>
<evidence type="ECO:0000256" key="1">
    <source>
        <dbReference type="SAM" id="MobiDB-lite"/>
    </source>
</evidence>
<dbReference type="InterPro" id="IPR044288">
    <property type="entry name" value="ZNF598/HEL2"/>
</dbReference>
<name>A0A812J645_9DINO</name>
<feature type="region of interest" description="Disordered" evidence="1">
    <location>
        <begin position="265"/>
        <end position="287"/>
    </location>
</feature>
<dbReference type="GO" id="GO:0061630">
    <property type="term" value="F:ubiquitin protein ligase activity"/>
    <property type="evidence" value="ECO:0007669"/>
    <property type="project" value="InterPro"/>
</dbReference>
<feature type="signal peptide" evidence="2">
    <location>
        <begin position="1"/>
        <end position="24"/>
    </location>
</feature>
<dbReference type="PROSITE" id="PS00028">
    <property type="entry name" value="ZINC_FINGER_C2H2_1"/>
    <property type="match status" value="1"/>
</dbReference>
<feature type="compositionally biased region" description="Low complexity" evidence="1">
    <location>
        <begin position="363"/>
        <end position="374"/>
    </location>
</feature>
<protein>
    <recommendedName>
        <fullName evidence="3">C2H2-type domain-containing protein</fullName>
    </recommendedName>
</protein>
<accession>A0A812J645</accession>
<dbReference type="PANTHER" id="PTHR22938">
    <property type="entry name" value="ZINC FINGER PROTEIN 598"/>
    <property type="match status" value="1"/>
</dbReference>
<feature type="region of interest" description="Disordered" evidence="1">
    <location>
        <begin position="716"/>
        <end position="763"/>
    </location>
</feature>
<evidence type="ECO:0000313" key="4">
    <source>
        <dbReference type="EMBL" id="CAE7197835.1"/>
    </source>
</evidence>
<dbReference type="GO" id="GO:0043022">
    <property type="term" value="F:ribosome binding"/>
    <property type="evidence" value="ECO:0007669"/>
    <property type="project" value="TreeGrafter"/>
</dbReference>
<dbReference type="OrthoDB" id="3838338at2759"/>
<sequence length="763" mass="84243">MWLWATVGMLKVCWICMIRLRTIMKDINCPVCKVPLTEISITPDGRAPPRNCPRDDKLGLIYSSAAVREDVDGLFDYRCWQRSCADKDECFPTVEALQRHVQQVHRRRFCGTCLRGRKVFLFEQVLYSPDDLRRHHEDGDTAGSVGPDLPTCPPHASCSFCKTSFYSEEDLFEHMQMKHQPCGLCEKLGRKGEYYQDYSYLSLHYEEDHYVCKHEKCHRGSLRLMAFNTEDELWIHEVKAHSVKLSQKARRRIGDEGSAVNISMGATSYREEEPKAKAKAKSSRPSRFDRLAVELAEACSGAVRFMRPRGTPKAPEEGDWPKLEGLGSSSADVEEDNRYPPRPVPKPRAKAKGSAKAADRPVATSATPVSAHPAPTAPPARPAVSEAHVALANVLAVAVQRIDQTGIDQVAGLDQEEYRAKNRRFKRDLEEQLGQAELTRFKECSMQYRQSLQNGGGPIAAETYAQRVVEVFTTTLSRSGEAVAAELLCDLVVLLPDQVPRHLLRDALAQLCSEEEDAAEGQASNFKAPKAKAKAKAKTKATAKSPNVKSSVALPRQLNEKVEAIPLSRSNRGGDGKPSFLASLDAVLTAVVDAAAKVPVSQQALRRSVKQLNVTQAESLELLHQHLLDAGGSSLDYEPMDRLLALRPLLRLKLQGAAAASGALAADRARSWWEWKEAAAAALLRLGSQERQCVQMYVSLCLSHLCELESRVAPEAAGYPQGAPTPARPLAPAWERSRAAPVSNDFPALSSNQPQPRPRQARA</sequence>
<organism evidence="4 5">
    <name type="scientific">Symbiodinium natans</name>
    <dbReference type="NCBI Taxonomy" id="878477"/>
    <lineage>
        <taxon>Eukaryota</taxon>
        <taxon>Sar</taxon>
        <taxon>Alveolata</taxon>
        <taxon>Dinophyceae</taxon>
        <taxon>Suessiales</taxon>
        <taxon>Symbiodiniaceae</taxon>
        <taxon>Symbiodinium</taxon>
    </lineage>
</organism>
<proteinExistence type="predicted"/>
<evidence type="ECO:0000256" key="2">
    <source>
        <dbReference type="SAM" id="SignalP"/>
    </source>
</evidence>
<dbReference type="InterPro" id="IPR013087">
    <property type="entry name" value="Znf_C2H2_type"/>
</dbReference>
<evidence type="ECO:0000313" key="5">
    <source>
        <dbReference type="Proteomes" id="UP000604046"/>
    </source>
</evidence>
<dbReference type="PANTHER" id="PTHR22938:SF0">
    <property type="entry name" value="E3 UBIQUITIN-PROTEIN LIGASE ZNF598"/>
    <property type="match status" value="1"/>
</dbReference>
<feature type="region of interest" description="Disordered" evidence="1">
    <location>
        <begin position="306"/>
        <end position="382"/>
    </location>
</feature>